<feature type="domain" description="DUF2399" evidence="1">
    <location>
        <begin position="267"/>
        <end position="416"/>
    </location>
</feature>
<dbReference type="RefSeq" id="WP_227023128.1">
    <property type="nucleotide sequence ID" value="NZ_BSRZ01000001.1"/>
</dbReference>
<accession>A0A9W6PPS9</accession>
<protein>
    <recommendedName>
        <fullName evidence="5">TIGR02679 family protein</fullName>
    </recommendedName>
</protein>
<proteinExistence type="predicted"/>
<dbReference type="AlphaFoldDB" id="A0A9W6PPS9"/>
<evidence type="ECO:0008006" key="5">
    <source>
        <dbReference type="Google" id="ProtNLM"/>
    </source>
</evidence>
<evidence type="ECO:0000259" key="2">
    <source>
        <dbReference type="Pfam" id="PF11796"/>
    </source>
</evidence>
<name>A0A9W6PPS9_9ACTN</name>
<keyword evidence="4" id="KW-1185">Reference proteome</keyword>
<organism evidence="3 4">
    <name type="scientific">Actinomadura rubrobrunea</name>
    <dbReference type="NCBI Taxonomy" id="115335"/>
    <lineage>
        <taxon>Bacteria</taxon>
        <taxon>Bacillati</taxon>
        <taxon>Actinomycetota</taxon>
        <taxon>Actinomycetes</taxon>
        <taxon>Streptosporangiales</taxon>
        <taxon>Thermomonosporaceae</taxon>
        <taxon>Actinomadura</taxon>
    </lineage>
</organism>
<sequence length="418" mass="44143">MTGDMTADIDRLRRLLGNSEIAWLRARVRRRLERGRPLTGSITLAHATAEQRRAVELLLGRRVGTGASISVRLAEVDRILRDSGACPDGLAAAVELLDGPVRDRVRERAENAAAWRAAFAPLDAAVRGRAELDGWRAWLDSTGLVRRLTAGPEEAAGVLCRLAAVVERLPSSGIPLGRLAAETCGDAHALDEGSALATLALSAARALAGLPHTGEGTAEARRAAWAAVGVHLDELSSVVLSLGLPGDDHTPLGRLLGTARTAGEPLVLTLRQLHRHRGPLPAPGLVRLCENPVVIAAAADDLGPACPPLVCVSGRPSTAVWRLLELLEAGGAEFAYHGDFDWGGIAIAAAVRERVGWRPWRYDAPSYLAALATVSGGPLTGRPRPAPWDPELTAAMAERGVRVDEELVLSGLLADLRG</sequence>
<dbReference type="Pfam" id="PF09664">
    <property type="entry name" value="DUF2399"/>
    <property type="match status" value="1"/>
</dbReference>
<reference evidence="3" key="1">
    <citation type="submission" date="2023-02" db="EMBL/GenBank/DDBJ databases">
        <title>Actinomadura rubrobrunea NBRC 14622.</title>
        <authorList>
            <person name="Ichikawa N."/>
            <person name="Sato H."/>
            <person name="Tonouchi N."/>
        </authorList>
    </citation>
    <scope>NUCLEOTIDE SEQUENCE</scope>
    <source>
        <strain evidence="3">NBRC 14622</strain>
    </source>
</reference>
<dbReference type="NCBIfam" id="TIGR02679">
    <property type="entry name" value="TIGR02679 family protein"/>
    <property type="match status" value="1"/>
</dbReference>
<evidence type="ECO:0000259" key="1">
    <source>
        <dbReference type="Pfam" id="PF09664"/>
    </source>
</evidence>
<dbReference type="Proteomes" id="UP001165124">
    <property type="component" value="Unassembled WGS sequence"/>
</dbReference>
<gene>
    <name evidence="3" type="ORF">Arub01_06430</name>
</gene>
<feature type="domain" description="Conserved hypothetical protein CHP02679 N terminus" evidence="2">
    <location>
        <begin position="38"/>
        <end position="245"/>
    </location>
</feature>
<dbReference type="EMBL" id="BSRZ01000001">
    <property type="protein sequence ID" value="GLW62399.1"/>
    <property type="molecule type" value="Genomic_DNA"/>
</dbReference>
<dbReference type="InterPro" id="IPR024466">
    <property type="entry name" value="CHP02679_N"/>
</dbReference>
<dbReference type="Pfam" id="PF11796">
    <property type="entry name" value="DUF3323"/>
    <property type="match status" value="1"/>
</dbReference>
<dbReference type="InterPro" id="IPR013495">
    <property type="entry name" value="CHP02679"/>
</dbReference>
<evidence type="ECO:0000313" key="4">
    <source>
        <dbReference type="Proteomes" id="UP001165124"/>
    </source>
</evidence>
<dbReference type="InterPro" id="IPR024465">
    <property type="entry name" value="DUF2399"/>
</dbReference>
<evidence type="ECO:0000313" key="3">
    <source>
        <dbReference type="EMBL" id="GLW62399.1"/>
    </source>
</evidence>
<comment type="caution">
    <text evidence="3">The sequence shown here is derived from an EMBL/GenBank/DDBJ whole genome shotgun (WGS) entry which is preliminary data.</text>
</comment>